<evidence type="ECO:0000313" key="2">
    <source>
        <dbReference type="EMBL" id="KAH9305272.1"/>
    </source>
</evidence>
<sequence>VKTNEINRLLVTVNVLGSAGPLRFLVRYDDPVQKVMETALKSYAREGRLPVLGQNTKLFELHNANSGCGQALDPFEIIGALGTRNFLLCKKHECKLQEEEEKVTSTSHHHHQKTNLWKNWLNTMSLGFGISSH</sequence>
<proteinExistence type="predicted"/>
<feature type="non-terminal residue" evidence="2">
    <location>
        <position position="133"/>
    </location>
</feature>
<dbReference type="PANTHER" id="PTHR33270:SF18">
    <property type="entry name" value="OS02G0324700 PROTEIN"/>
    <property type="match status" value="1"/>
</dbReference>
<protein>
    <recommendedName>
        <fullName evidence="1">DUF7054 domain-containing protein</fullName>
    </recommendedName>
</protein>
<dbReference type="EMBL" id="JAHRHJ020000008">
    <property type="protein sequence ID" value="KAH9305272.1"/>
    <property type="molecule type" value="Genomic_DNA"/>
</dbReference>
<dbReference type="PANTHER" id="PTHR33270">
    <property type="entry name" value="BNAC05G50380D PROTEIN"/>
    <property type="match status" value="1"/>
</dbReference>
<keyword evidence="3" id="KW-1185">Reference proteome</keyword>
<name>A0AA38KU58_TAXCH</name>
<dbReference type="AlphaFoldDB" id="A0AA38KU58"/>
<feature type="domain" description="DUF7054" evidence="1">
    <location>
        <begin position="7"/>
        <end position="89"/>
    </location>
</feature>
<evidence type="ECO:0000313" key="3">
    <source>
        <dbReference type="Proteomes" id="UP000824469"/>
    </source>
</evidence>
<reference evidence="2 3" key="1">
    <citation type="journal article" date="2021" name="Nat. Plants">
        <title>The Taxus genome provides insights into paclitaxel biosynthesis.</title>
        <authorList>
            <person name="Xiong X."/>
            <person name="Gou J."/>
            <person name="Liao Q."/>
            <person name="Li Y."/>
            <person name="Zhou Q."/>
            <person name="Bi G."/>
            <person name="Li C."/>
            <person name="Du R."/>
            <person name="Wang X."/>
            <person name="Sun T."/>
            <person name="Guo L."/>
            <person name="Liang H."/>
            <person name="Lu P."/>
            <person name="Wu Y."/>
            <person name="Zhang Z."/>
            <person name="Ro D.K."/>
            <person name="Shang Y."/>
            <person name="Huang S."/>
            <person name="Yan J."/>
        </authorList>
    </citation>
    <scope>NUCLEOTIDE SEQUENCE [LARGE SCALE GENOMIC DNA]</scope>
    <source>
        <strain evidence="2">Ta-2019</strain>
    </source>
</reference>
<dbReference type="Pfam" id="PF23156">
    <property type="entry name" value="DUF7054"/>
    <property type="match status" value="1"/>
</dbReference>
<dbReference type="InterPro" id="IPR040358">
    <property type="entry name" value="At4g22758-like"/>
</dbReference>
<dbReference type="InterPro" id="IPR055482">
    <property type="entry name" value="DUF7054"/>
</dbReference>
<comment type="caution">
    <text evidence="2">The sequence shown here is derived from an EMBL/GenBank/DDBJ whole genome shotgun (WGS) entry which is preliminary data.</text>
</comment>
<organism evidence="2 3">
    <name type="scientific">Taxus chinensis</name>
    <name type="common">Chinese yew</name>
    <name type="synonym">Taxus wallichiana var. chinensis</name>
    <dbReference type="NCBI Taxonomy" id="29808"/>
    <lineage>
        <taxon>Eukaryota</taxon>
        <taxon>Viridiplantae</taxon>
        <taxon>Streptophyta</taxon>
        <taxon>Embryophyta</taxon>
        <taxon>Tracheophyta</taxon>
        <taxon>Spermatophyta</taxon>
        <taxon>Pinopsida</taxon>
        <taxon>Pinidae</taxon>
        <taxon>Conifers II</taxon>
        <taxon>Cupressales</taxon>
        <taxon>Taxaceae</taxon>
        <taxon>Taxus</taxon>
    </lineage>
</organism>
<dbReference type="OMA" id="KRNVHEK"/>
<gene>
    <name evidence="2" type="ORF">KI387_009676</name>
</gene>
<dbReference type="Proteomes" id="UP000824469">
    <property type="component" value="Unassembled WGS sequence"/>
</dbReference>
<evidence type="ECO:0000259" key="1">
    <source>
        <dbReference type="Pfam" id="PF23156"/>
    </source>
</evidence>
<accession>A0AA38KU58</accession>